<dbReference type="EMBL" id="JBFNXX010000001">
    <property type="protein sequence ID" value="MEW9918345.1"/>
    <property type="molecule type" value="Genomic_DNA"/>
</dbReference>
<dbReference type="Gene3D" id="3.40.50.12780">
    <property type="entry name" value="N-terminal domain of ligase-like"/>
    <property type="match status" value="1"/>
</dbReference>
<protein>
    <submittedName>
        <fullName evidence="3">Feruloyl-CoA synthase</fullName>
    </submittedName>
</protein>
<dbReference type="Pfam" id="PF00501">
    <property type="entry name" value="AMP-binding"/>
    <property type="match status" value="1"/>
</dbReference>
<dbReference type="SUPFAM" id="SSF56801">
    <property type="entry name" value="Acetyl-CoA synthetase-like"/>
    <property type="match status" value="1"/>
</dbReference>
<dbReference type="PANTHER" id="PTHR43201">
    <property type="entry name" value="ACYL-COA SYNTHETASE"/>
    <property type="match status" value="1"/>
</dbReference>
<dbReference type="PANTHER" id="PTHR43201:SF8">
    <property type="entry name" value="ACYL-COA SYNTHETASE FAMILY MEMBER 3"/>
    <property type="match status" value="1"/>
</dbReference>
<dbReference type="InterPro" id="IPR000873">
    <property type="entry name" value="AMP-dep_synth/lig_dom"/>
</dbReference>
<reference evidence="3 4" key="1">
    <citation type="submission" date="2024-07" db="EMBL/GenBank/DDBJ databases">
        <title>Marimonas sp.nov., isolated from tidal-flat sediment.</title>
        <authorList>
            <person name="Jayan J.N."/>
            <person name="Lee S.S."/>
        </authorList>
    </citation>
    <scope>NUCLEOTIDE SEQUENCE [LARGE SCALE GENOMIC DNA]</scope>
    <source>
        <strain evidence="3 4">MJW-29</strain>
    </source>
</reference>
<evidence type="ECO:0000259" key="2">
    <source>
        <dbReference type="Pfam" id="PF00501"/>
    </source>
</evidence>
<dbReference type="InterPro" id="IPR042099">
    <property type="entry name" value="ANL_N_sf"/>
</dbReference>
<evidence type="ECO:0000313" key="3">
    <source>
        <dbReference type="EMBL" id="MEW9918345.1"/>
    </source>
</evidence>
<comment type="similarity">
    <text evidence="1">Belongs to the ATP-dependent AMP-binding enzyme family.</text>
</comment>
<keyword evidence="4" id="KW-1185">Reference proteome</keyword>
<comment type="caution">
    <text evidence="3">The sequence shown here is derived from an EMBL/GenBank/DDBJ whole genome shotgun (WGS) entry which is preliminary data.</text>
</comment>
<evidence type="ECO:0000256" key="1">
    <source>
        <dbReference type="ARBA" id="ARBA00006432"/>
    </source>
</evidence>
<name>A0ABV3RHA8_9RHOB</name>
<evidence type="ECO:0000313" key="4">
    <source>
        <dbReference type="Proteomes" id="UP001556098"/>
    </source>
</evidence>
<dbReference type="PROSITE" id="PS00455">
    <property type="entry name" value="AMP_BINDING"/>
    <property type="match status" value="1"/>
</dbReference>
<dbReference type="InterPro" id="IPR020845">
    <property type="entry name" value="AMP-binding_CS"/>
</dbReference>
<accession>A0ABV3RHA8</accession>
<feature type="domain" description="AMP-dependent synthetase/ligase" evidence="2">
    <location>
        <begin position="41"/>
        <end position="417"/>
    </location>
</feature>
<proteinExistence type="inferred from homology"/>
<gene>
    <name evidence="3" type="ORF">AB2B41_01920</name>
</gene>
<dbReference type="Proteomes" id="UP001556098">
    <property type="component" value="Unassembled WGS sequence"/>
</dbReference>
<dbReference type="RefSeq" id="WP_367876045.1">
    <property type="nucleotide sequence ID" value="NZ_JBFNXX010000001.1"/>
</dbReference>
<organism evidence="3 4">
    <name type="scientific">Sulfitobacter sediminis</name>
    <dbReference type="NCBI Taxonomy" id="3234186"/>
    <lineage>
        <taxon>Bacteria</taxon>
        <taxon>Pseudomonadati</taxon>
        <taxon>Pseudomonadota</taxon>
        <taxon>Alphaproteobacteria</taxon>
        <taxon>Rhodobacterales</taxon>
        <taxon>Roseobacteraceae</taxon>
        <taxon>Sulfitobacter</taxon>
    </lineage>
</organism>
<sequence>MTDRLNLKAHRVRREDRADGSVLLRSAYEVGPVARCSGDWLDHWAERTPDAVFLAERAGEGWREVTYAEAQRAAHGIAGHLLERDLGPERPILVLSGNSVDHGLLTLAAQYVGIPTVPLAEQYSLIPAAHPRLIHAVNLVKPGLVYASDAAQYASALALDALAGIEALSSTPTDGVTDFADLLKPGGADMTEAAAAVGPNTLAKILMTSGSTSDPKGVLTTQGMMTTNQAQVAACLPFVAKRPPRIVDWLPWNHVFGGSYNFNLMLVNGGALYIDEGKPAPGFFDRTLDNLSRVSGTLSFNVPVGFAQLVAALERDAALRETYFADLDMIFYAGASLPQETWAALERLAQEAGKPLPLITTSWGLTETAPGVLICHEPVKGAGIVGVPMPGITVKLVPDGMGRFDARVKGDNVTPGYLNDPRKTEEAFDDEVFFITGDAMRFVDPEDPSAGLRFDGRMSEDFKLGTGTWVQAANLRLDVLAALAPFAQDVVITGAGRDEVGALILPNRGAIAAQGWELSDEDGVLICPQLAQALTERLEGLAAKATGSATRVTCALVLSEPPSMAEGEATAKGNINFPRLLQRRAALVDRLYEPDGKGRLGILH</sequence>